<dbReference type="SUPFAM" id="SSF51445">
    <property type="entry name" value="(Trans)glycosidases"/>
    <property type="match status" value="1"/>
</dbReference>
<dbReference type="Pfam" id="PF01183">
    <property type="entry name" value="Glyco_hydro_25"/>
    <property type="match status" value="1"/>
</dbReference>
<accession>A0A5C3QJM5</accession>
<dbReference type="InterPro" id="IPR051595">
    <property type="entry name" value="GH25_Enzymes"/>
</dbReference>
<proteinExistence type="inferred from homology"/>
<keyword evidence="2" id="KW-0732">Signal</keyword>
<gene>
    <name evidence="3" type="ORF">BDV98DRAFT_46323</name>
</gene>
<dbReference type="Gene3D" id="3.20.20.80">
    <property type="entry name" value="Glycosidases"/>
    <property type="match status" value="1"/>
</dbReference>
<evidence type="ECO:0000313" key="3">
    <source>
        <dbReference type="EMBL" id="TFL01972.1"/>
    </source>
</evidence>
<sequence length="226" mass="24764">MTRRLDLHQCLYPTPALGLIYGVDSSTLVSTATFTRALSQGFTKAIPRGYQEACGSGGRVDPNFVQTYKNARAAGYTDIDMYWFPCTGANNACKSFATQLAEISSTFRANSMQIGRIWIDIERDVAICNNWNYGTTRNREIAGQIITAAKASGFKYGIYSSPGEWSGVFGSSSFNLDSAAPLWFATWDNVQNLNMKSPFGGWTSAFGKQYTDQSASGQFDLNVFAS</sequence>
<protein>
    <submittedName>
        <fullName evidence="3">Glycoside hydrolase superfamily</fullName>
    </submittedName>
</protein>
<dbReference type="STRING" id="1884261.A0A5C3QJM5"/>
<comment type="similarity">
    <text evidence="1">Belongs to the glycosyl hydrolase 25 family.</text>
</comment>
<evidence type="ECO:0000256" key="2">
    <source>
        <dbReference type="ARBA" id="ARBA00022729"/>
    </source>
</evidence>
<name>A0A5C3QJM5_9AGAR</name>
<dbReference type="GO" id="GO:0003796">
    <property type="term" value="F:lysozyme activity"/>
    <property type="evidence" value="ECO:0007669"/>
    <property type="project" value="InterPro"/>
</dbReference>
<dbReference type="PANTHER" id="PTHR23208:SF36">
    <property type="entry name" value="LYSOZYME-RELATED"/>
    <property type="match status" value="1"/>
</dbReference>
<keyword evidence="3" id="KW-0378">Hydrolase</keyword>
<evidence type="ECO:0000256" key="1">
    <source>
        <dbReference type="ARBA" id="ARBA00010646"/>
    </source>
</evidence>
<dbReference type="PANTHER" id="PTHR23208">
    <property type="entry name" value="LYSOZYME PROTEIN"/>
    <property type="match status" value="1"/>
</dbReference>
<organism evidence="3 4">
    <name type="scientific">Pterulicium gracile</name>
    <dbReference type="NCBI Taxonomy" id="1884261"/>
    <lineage>
        <taxon>Eukaryota</taxon>
        <taxon>Fungi</taxon>
        <taxon>Dikarya</taxon>
        <taxon>Basidiomycota</taxon>
        <taxon>Agaricomycotina</taxon>
        <taxon>Agaricomycetes</taxon>
        <taxon>Agaricomycetidae</taxon>
        <taxon>Agaricales</taxon>
        <taxon>Pleurotineae</taxon>
        <taxon>Pterulaceae</taxon>
        <taxon>Pterulicium</taxon>
    </lineage>
</organism>
<dbReference type="PROSITE" id="PS51904">
    <property type="entry name" value="GLYCOSYL_HYDROL_F25_2"/>
    <property type="match status" value="1"/>
</dbReference>
<dbReference type="EMBL" id="ML178823">
    <property type="protein sequence ID" value="TFL01972.1"/>
    <property type="molecule type" value="Genomic_DNA"/>
</dbReference>
<reference evidence="3 4" key="1">
    <citation type="journal article" date="2019" name="Nat. Ecol. Evol.">
        <title>Megaphylogeny resolves global patterns of mushroom evolution.</title>
        <authorList>
            <person name="Varga T."/>
            <person name="Krizsan K."/>
            <person name="Foldi C."/>
            <person name="Dima B."/>
            <person name="Sanchez-Garcia M."/>
            <person name="Sanchez-Ramirez S."/>
            <person name="Szollosi G.J."/>
            <person name="Szarkandi J.G."/>
            <person name="Papp V."/>
            <person name="Albert L."/>
            <person name="Andreopoulos W."/>
            <person name="Angelini C."/>
            <person name="Antonin V."/>
            <person name="Barry K.W."/>
            <person name="Bougher N.L."/>
            <person name="Buchanan P."/>
            <person name="Buyck B."/>
            <person name="Bense V."/>
            <person name="Catcheside P."/>
            <person name="Chovatia M."/>
            <person name="Cooper J."/>
            <person name="Damon W."/>
            <person name="Desjardin D."/>
            <person name="Finy P."/>
            <person name="Geml J."/>
            <person name="Haridas S."/>
            <person name="Hughes K."/>
            <person name="Justo A."/>
            <person name="Karasinski D."/>
            <person name="Kautmanova I."/>
            <person name="Kiss B."/>
            <person name="Kocsube S."/>
            <person name="Kotiranta H."/>
            <person name="LaButti K.M."/>
            <person name="Lechner B.E."/>
            <person name="Liimatainen K."/>
            <person name="Lipzen A."/>
            <person name="Lukacs Z."/>
            <person name="Mihaltcheva S."/>
            <person name="Morgado L.N."/>
            <person name="Niskanen T."/>
            <person name="Noordeloos M.E."/>
            <person name="Ohm R.A."/>
            <person name="Ortiz-Santana B."/>
            <person name="Ovrebo C."/>
            <person name="Racz N."/>
            <person name="Riley R."/>
            <person name="Savchenko A."/>
            <person name="Shiryaev A."/>
            <person name="Soop K."/>
            <person name="Spirin V."/>
            <person name="Szebenyi C."/>
            <person name="Tomsovsky M."/>
            <person name="Tulloss R.E."/>
            <person name="Uehling J."/>
            <person name="Grigoriev I.V."/>
            <person name="Vagvolgyi C."/>
            <person name="Papp T."/>
            <person name="Martin F.M."/>
            <person name="Miettinen O."/>
            <person name="Hibbett D.S."/>
            <person name="Nagy L.G."/>
        </authorList>
    </citation>
    <scope>NUCLEOTIDE SEQUENCE [LARGE SCALE GENOMIC DNA]</scope>
    <source>
        <strain evidence="3 4">CBS 309.79</strain>
    </source>
</reference>
<dbReference type="GO" id="GO:0016998">
    <property type="term" value="P:cell wall macromolecule catabolic process"/>
    <property type="evidence" value="ECO:0007669"/>
    <property type="project" value="InterPro"/>
</dbReference>
<dbReference type="AlphaFoldDB" id="A0A5C3QJM5"/>
<dbReference type="InterPro" id="IPR002053">
    <property type="entry name" value="Glyco_hydro_25"/>
</dbReference>
<evidence type="ECO:0000313" key="4">
    <source>
        <dbReference type="Proteomes" id="UP000305067"/>
    </source>
</evidence>
<dbReference type="Proteomes" id="UP000305067">
    <property type="component" value="Unassembled WGS sequence"/>
</dbReference>
<dbReference type="InterPro" id="IPR017853">
    <property type="entry name" value="GH"/>
</dbReference>
<dbReference type="OrthoDB" id="2251794at2759"/>
<keyword evidence="4" id="KW-1185">Reference proteome</keyword>
<dbReference type="GO" id="GO:0009253">
    <property type="term" value="P:peptidoglycan catabolic process"/>
    <property type="evidence" value="ECO:0007669"/>
    <property type="project" value="InterPro"/>
</dbReference>
<dbReference type="GO" id="GO:0007165">
    <property type="term" value="P:signal transduction"/>
    <property type="evidence" value="ECO:0007669"/>
    <property type="project" value="TreeGrafter"/>
</dbReference>